<dbReference type="HOGENOM" id="CLU_035593_0_0_6"/>
<dbReference type="RefSeq" id="WP_004783053.1">
    <property type="nucleotide sequence ID" value="NZ_JAKENC010000007.1"/>
</dbReference>
<name>N8WV77_9GAMM</name>
<sequence>MTNKYIEYFPKPFLEDLIEGHVFPIIGAGFSRNAKSDDNKPSLDWDELGRYFAKDIVHYTYNGAIDAISAFEYEYSRSKLIEKMYQALKIGTIHPDEAHKSFAKLPFQLIATTNFDYLLEESYLQSGNKFCRTIIDEEQLPIINNNPKHLNLLKIHGDLSHPSRLVATEEDYDSFISNFPMLATFITNLFISKTVLFIGYSVDDNDIRQLFQMIKNRLGKLKRKAYTIRINSSIQEINRFSRRGINVINIPIAKKDIDYNKVFSDIFEELNDYWLKNMPTNATEEESELDLTLSNISSNRTNRLCFFSIDAAKLPYYKSNLFPIFYKYGFTAVSIDDFVDNTENYLARIKKLIDTSNICIVDLTSKSKYVLSEANIIFNKFLHSNENFNIIIIQDKNDFFSTNHPIYKMILDQKISKTKSSRIHIIDFDTKLHNIDIENLENVVKELSIKIYAKFDRETNLLLENNQYETALLTGFISLEKALRSFFPEQKMYSPLKIFKILFDDKLINQEEYQVLNHARMIRNTIVHGDSTVGIDKNTVIIFLELFEKIKSKIYEKVEK</sequence>
<dbReference type="Proteomes" id="UP000013070">
    <property type="component" value="Unassembled WGS sequence"/>
</dbReference>
<evidence type="ECO:0000313" key="1">
    <source>
        <dbReference type="EMBL" id="ENU99167.1"/>
    </source>
</evidence>
<gene>
    <name evidence="1" type="ORF">F969_01834</name>
</gene>
<dbReference type="AlphaFoldDB" id="N8WV77"/>
<dbReference type="eggNOG" id="COG0846">
    <property type="taxonomic scope" value="Bacteria"/>
</dbReference>
<dbReference type="PATRIC" id="fig|1217710.3.peg.1734"/>
<protein>
    <submittedName>
        <fullName evidence="1">Uncharacterized protein</fullName>
    </submittedName>
</protein>
<evidence type="ECO:0000313" key="2">
    <source>
        <dbReference type="Proteomes" id="UP000013070"/>
    </source>
</evidence>
<proteinExistence type="predicted"/>
<dbReference type="EMBL" id="APPE01000054">
    <property type="protein sequence ID" value="ENU99167.1"/>
    <property type="molecule type" value="Genomic_DNA"/>
</dbReference>
<organism evidence="1 2">
    <name type="scientific">Acinetobacter variabilis</name>
    <dbReference type="NCBI Taxonomy" id="70346"/>
    <lineage>
        <taxon>Bacteria</taxon>
        <taxon>Pseudomonadati</taxon>
        <taxon>Pseudomonadota</taxon>
        <taxon>Gammaproteobacteria</taxon>
        <taxon>Moraxellales</taxon>
        <taxon>Moraxellaceae</taxon>
        <taxon>Acinetobacter</taxon>
    </lineage>
</organism>
<dbReference type="Pfam" id="PF13289">
    <property type="entry name" value="SIR2_2"/>
    <property type="match status" value="1"/>
</dbReference>
<keyword evidence="2" id="KW-1185">Reference proteome</keyword>
<comment type="caution">
    <text evidence="1">The sequence shown here is derived from an EMBL/GenBank/DDBJ whole genome shotgun (WGS) entry which is preliminary data.</text>
</comment>
<reference evidence="1 2" key="1">
    <citation type="submission" date="2013-02" db="EMBL/GenBank/DDBJ databases">
        <title>The Genome Sequence of Acinetobacter sp. NIPH 899.</title>
        <authorList>
            <consortium name="The Broad Institute Genome Sequencing Platform"/>
            <consortium name="The Broad Institute Genome Sequencing Center for Infectious Disease"/>
            <person name="Cerqueira G."/>
            <person name="Feldgarden M."/>
            <person name="Courvalin P."/>
            <person name="Perichon B."/>
            <person name="Grillot-Courvalin C."/>
            <person name="Clermont D."/>
            <person name="Rocha E."/>
            <person name="Yoon E.-J."/>
            <person name="Nemec A."/>
            <person name="Walker B."/>
            <person name="Young S.K."/>
            <person name="Zeng Q."/>
            <person name="Gargeya S."/>
            <person name="Fitzgerald M."/>
            <person name="Haas B."/>
            <person name="Abouelleil A."/>
            <person name="Alvarado L."/>
            <person name="Arachchi H.M."/>
            <person name="Berlin A.M."/>
            <person name="Chapman S.B."/>
            <person name="Dewar J."/>
            <person name="Goldberg J."/>
            <person name="Griggs A."/>
            <person name="Gujja S."/>
            <person name="Hansen M."/>
            <person name="Howarth C."/>
            <person name="Imamovic A."/>
            <person name="Larimer J."/>
            <person name="McCowan C."/>
            <person name="Murphy C."/>
            <person name="Neiman D."/>
            <person name="Pearson M."/>
            <person name="Priest M."/>
            <person name="Roberts A."/>
            <person name="Saif S."/>
            <person name="Shea T."/>
            <person name="Sisk P."/>
            <person name="Sykes S."/>
            <person name="Wortman J."/>
            <person name="Nusbaum C."/>
            <person name="Birren B."/>
        </authorList>
    </citation>
    <scope>NUCLEOTIDE SEQUENCE [LARGE SCALE GENOMIC DNA]</scope>
    <source>
        <strain evidence="1 2">NIPH 899</strain>
    </source>
</reference>
<accession>N8WV77</accession>